<dbReference type="EMBL" id="NCSJ02000192">
    <property type="protein sequence ID" value="RFU27753.1"/>
    <property type="molecule type" value="Genomic_DNA"/>
</dbReference>
<reference evidence="1 2" key="1">
    <citation type="submission" date="2018-05" db="EMBL/GenBank/DDBJ databases">
        <title>Draft genome sequence of Scytalidium lignicola DSM 105466, a ubiquitous saprotrophic fungus.</title>
        <authorList>
            <person name="Buettner E."/>
            <person name="Gebauer A.M."/>
            <person name="Hofrichter M."/>
            <person name="Liers C."/>
            <person name="Kellner H."/>
        </authorList>
    </citation>
    <scope>NUCLEOTIDE SEQUENCE [LARGE SCALE GENOMIC DNA]</scope>
    <source>
        <strain evidence="1 2">DSM 105466</strain>
    </source>
</reference>
<dbReference type="Proteomes" id="UP000258309">
    <property type="component" value="Unassembled WGS sequence"/>
</dbReference>
<gene>
    <name evidence="1" type="ORF">B7463_g8585</name>
</gene>
<protein>
    <submittedName>
        <fullName evidence="1">Uncharacterized protein</fullName>
    </submittedName>
</protein>
<evidence type="ECO:0000313" key="1">
    <source>
        <dbReference type="EMBL" id="RFU27753.1"/>
    </source>
</evidence>
<dbReference type="AlphaFoldDB" id="A0A3E2H406"/>
<sequence length="253" mass="28540">MKYRGFTYAKVQVRLQKEAKLTKVCLDSSCSTTLADKEFLTTQLKDKLQIRIMAMLLTVQGIAGNSYKTAEYAIIDIRIPSIESGKSKDHHAKAVIQKEVHIVDKLQANMLISIDVMVPEEMILDLGNKQLHISSCNVTANVTVRQCARLQAKPVHARSTTLIPLHSIVQIPIHQAIHIDQDYIFKPDNTKHLTTYTQVLNCSTPAILAHNYLNQAVKVQHNACLSHLQELKCEHTLITNAFYNNMELLEMAK</sequence>
<evidence type="ECO:0000313" key="2">
    <source>
        <dbReference type="Proteomes" id="UP000258309"/>
    </source>
</evidence>
<dbReference type="STRING" id="5539.A0A3E2H406"/>
<accession>A0A3E2H406</accession>
<dbReference type="OrthoDB" id="5423428at2759"/>
<organism evidence="1 2">
    <name type="scientific">Scytalidium lignicola</name>
    <name type="common">Hyphomycete</name>
    <dbReference type="NCBI Taxonomy" id="5539"/>
    <lineage>
        <taxon>Eukaryota</taxon>
        <taxon>Fungi</taxon>
        <taxon>Dikarya</taxon>
        <taxon>Ascomycota</taxon>
        <taxon>Pezizomycotina</taxon>
        <taxon>Leotiomycetes</taxon>
        <taxon>Leotiomycetes incertae sedis</taxon>
        <taxon>Scytalidium</taxon>
    </lineage>
</organism>
<name>A0A3E2H406_SCYLI</name>
<comment type="caution">
    <text evidence="1">The sequence shown here is derived from an EMBL/GenBank/DDBJ whole genome shotgun (WGS) entry which is preliminary data.</text>
</comment>
<dbReference type="OMA" id="EYINIEV"/>
<keyword evidence="2" id="KW-1185">Reference proteome</keyword>
<feature type="non-terminal residue" evidence="1">
    <location>
        <position position="1"/>
    </location>
</feature>
<feature type="non-terminal residue" evidence="1">
    <location>
        <position position="253"/>
    </location>
</feature>
<proteinExistence type="predicted"/>